<dbReference type="AlphaFoldDB" id="K8XBP1"/>
<comment type="caution">
    <text evidence="2">The sequence shown here is derived from an EMBL/GenBank/DDBJ whole genome shotgun (WGS) entry which is preliminary data.</text>
</comment>
<gene>
    <name evidence="2" type="ORF">WSS_A30099</name>
</gene>
<accession>K8XBP1</accession>
<dbReference type="Proteomes" id="UP000005951">
    <property type="component" value="Unassembled WGS sequence"/>
</dbReference>
<evidence type="ECO:0000256" key="1">
    <source>
        <dbReference type="SAM" id="MobiDB-lite"/>
    </source>
</evidence>
<name>K8XBP1_RHOOP</name>
<evidence type="ECO:0000313" key="2">
    <source>
        <dbReference type="EMBL" id="EKT78844.1"/>
    </source>
</evidence>
<protein>
    <submittedName>
        <fullName evidence="2">NADPH-dependent FMN reductase</fullName>
    </submittedName>
</protein>
<organism evidence="2 3">
    <name type="scientific">Rhodococcus opacus M213</name>
    <dbReference type="NCBI Taxonomy" id="1129896"/>
    <lineage>
        <taxon>Bacteria</taxon>
        <taxon>Bacillati</taxon>
        <taxon>Actinomycetota</taxon>
        <taxon>Actinomycetes</taxon>
        <taxon>Mycobacteriales</taxon>
        <taxon>Nocardiaceae</taxon>
        <taxon>Rhodococcus</taxon>
    </lineage>
</organism>
<proteinExistence type="predicted"/>
<sequence>MGQQSLRAVLSFSNARQMTAPEAYITFDPEIYGADGAVSDEPTAQFLRGTCGSSAITSSGCSPSSRAKSRVVISS</sequence>
<feature type="region of interest" description="Disordered" evidence="1">
    <location>
        <begin position="55"/>
        <end position="75"/>
    </location>
</feature>
<evidence type="ECO:0000313" key="3">
    <source>
        <dbReference type="Proteomes" id="UP000005951"/>
    </source>
</evidence>
<dbReference type="RefSeq" id="WP_005261729.1">
    <property type="nucleotide sequence ID" value="NZ_AJYC02000098.1"/>
</dbReference>
<reference evidence="2 3" key="1">
    <citation type="journal article" date="2013" name="Genome Announc.">
        <title>Draft Genome Sequence of Rhodococcus opacus Strain M213 Shows a Diverse Catabolic Potential.</title>
        <authorList>
            <person name="Pathak A."/>
            <person name="Green S.J."/>
            <person name="Ogram A."/>
            <person name="Chauhan A."/>
        </authorList>
    </citation>
    <scope>NUCLEOTIDE SEQUENCE [LARGE SCALE GENOMIC DNA]</scope>
    <source>
        <strain evidence="2 3">M213</strain>
    </source>
</reference>
<dbReference type="EMBL" id="AJYC02000098">
    <property type="protein sequence ID" value="EKT78844.1"/>
    <property type="molecule type" value="Genomic_DNA"/>
</dbReference>